<evidence type="ECO:0000313" key="3">
    <source>
        <dbReference type="Proteomes" id="UP000595140"/>
    </source>
</evidence>
<accession>A0A484KXW7</accession>
<feature type="compositionally biased region" description="Basic and acidic residues" evidence="1">
    <location>
        <begin position="288"/>
        <end position="306"/>
    </location>
</feature>
<protein>
    <submittedName>
        <fullName evidence="2">Uncharacterized protein</fullName>
    </submittedName>
</protein>
<name>A0A484KXW7_9ASTE</name>
<feature type="compositionally biased region" description="Polar residues" evidence="1">
    <location>
        <begin position="221"/>
        <end position="232"/>
    </location>
</feature>
<dbReference type="EMBL" id="OOIL02000813">
    <property type="protein sequence ID" value="VFQ69625.1"/>
    <property type="molecule type" value="Genomic_DNA"/>
</dbReference>
<sequence length="332" mass="35690">MADEKVEKTEKPVSQVIGEEEEIGEKQVTKISPYELRSADTPALVITQIKLTGDKNCGQNGHEISGCFQIIGYPEWWGDRPRPQATAYGRGRGGGGAGRGRGRQTRGGGGGRGNRYGRTDGGGPSAHTARTDGNGERERFSKEQWNALMGIFKEKELPLDNKFSGIPVTSWIIDSGASQHMTGDIKNLKDVEWITACSQSDTMTESLELVEDDEFTSLPICSTPASRPSFGSPTGAIEKHTLDDDETTNSETNQPDNPTGGGVSLSDNAFADIVPAGSPTGSSVPPDCLRRGTRERKPSTRLRDFVVHTIQHPQAASPSPDPPSGFGFLAYK</sequence>
<organism evidence="2 3">
    <name type="scientific">Cuscuta campestris</name>
    <dbReference type="NCBI Taxonomy" id="132261"/>
    <lineage>
        <taxon>Eukaryota</taxon>
        <taxon>Viridiplantae</taxon>
        <taxon>Streptophyta</taxon>
        <taxon>Embryophyta</taxon>
        <taxon>Tracheophyta</taxon>
        <taxon>Spermatophyta</taxon>
        <taxon>Magnoliopsida</taxon>
        <taxon>eudicotyledons</taxon>
        <taxon>Gunneridae</taxon>
        <taxon>Pentapetalae</taxon>
        <taxon>asterids</taxon>
        <taxon>lamiids</taxon>
        <taxon>Solanales</taxon>
        <taxon>Convolvulaceae</taxon>
        <taxon>Cuscuteae</taxon>
        <taxon>Cuscuta</taxon>
        <taxon>Cuscuta subgen. Grammica</taxon>
        <taxon>Cuscuta sect. Cleistogrammica</taxon>
    </lineage>
</organism>
<feature type="region of interest" description="Disordered" evidence="1">
    <location>
        <begin position="221"/>
        <end position="332"/>
    </location>
</feature>
<feature type="region of interest" description="Disordered" evidence="1">
    <location>
        <begin position="82"/>
        <end position="138"/>
    </location>
</feature>
<evidence type="ECO:0000313" key="2">
    <source>
        <dbReference type="EMBL" id="VFQ69625.1"/>
    </source>
</evidence>
<feature type="compositionally biased region" description="Gly residues" evidence="1">
    <location>
        <begin position="90"/>
        <end position="124"/>
    </location>
</feature>
<proteinExistence type="predicted"/>
<dbReference type="Proteomes" id="UP000595140">
    <property type="component" value="Unassembled WGS sequence"/>
</dbReference>
<feature type="compositionally biased region" description="Basic and acidic residues" evidence="1">
    <location>
        <begin position="129"/>
        <end position="138"/>
    </location>
</feature>
<evidence type="ECO:0000256" key="1">
    <source>
        <dbReference type="SAM" id="MobiDB-lite"/>
    </source>
</evidence>
<gene>
    <name evidence="2" type="ORF">CCAM_LOCUS11401</name>
</gene>
<dbReference type="AlphaFoldDB" id="A0A484KXW7"/>
<reference evidence="2 3" key="1">
    <citation type="submission" date="2018-04" db="EMBL/GenBank/DDBJ databases">
        <authorList>
            <person name="Vogel A."/>
        </authorList>
    </citation>
    <scope>NUCLEOTIDE SEQUENCE [LARGE SCALE GENOMIC DNA]</scope>
</reference>
<keyword evidence="3" id="KW-1185">Reference proteome</keyword>